<keyword evidence="3" id="KW-1185">Reference proteome</keyword>
<dbReference type="AlphaFoldDB" id="A0A443HQ51"/>
<comment type="caution">
    <text evidence="2">The sequence shown here is derived from an EMBL/GenBank/DDBJ whole genome shotgun (WGS) entry which is preliminary data.</text>
</comment>
<feature type="chain" id="PRO_5019436365" evidence="1">
    <location>
        <begin position="19"/>
        <end position="165"/>
    </location>
</feature>
<dbReference type="InterPro" id="IPR031452">
    <property type="entry name" value="Kre1"/>
</dbReference>
<dbReference type="VEuPathDB" id="FungiDB:C8Q69DRAFT_310493"/>
<dbReference type="Pfam" id="PF17056">
    <property type="entry name" value="KRE1"/>
    <property type="match status" value="1"/>
</dbReference>
<feature type="signal peptide" evidence="1">
    <location>
        <begin position="1"/>
        <end position="18"/>
    </location>
</feature>
<dbReference type="GeneID" id="39596526"/>
<keyword evidence="1" id="KW-0732">Signal</keyword>
<organism evidence="2 3">
    <name type="scientific">Byssochlamys spectabilis</name>
    <name type="common">Paecilomyces variotii</name>
    <dbReference type="NCBI Taxonomy" id="264951"/>
    <lineage>
        <taxon>Eukaryota</taxon>
        <taxon>Fungi</taxon>
        <taxon>Dikarya</taxon>
        <taxon>Ascomycota</taxon>
        <taxon>Pezizomycotina</taxon>
        <taxon>Eurotiomycetes</taxon>
        <taxon>Eurotiomycetidae</taxon>
        <taxon>Eurotiales</taxon>
        <taxon>Thermoascaceae</taxon>
        <taxon>Paecilomyces</taxon>
    </lineage>
</organism>
<evidence type="ECO:0000256" key="1">
    <source>
        <dbReference type="SAM" id="SignalP"/>
    </source>
</evidence>
<sequence length="165" mass="16637">MKASTVLSFLLPAAAVLAAEIPEAPTAVEANPAPPSMITPAPVVEEGPEGASALEAREIVAGAAAAQPTDITQAGSVTTYWPQTVLPNGKVTYLPVTYTQTFAEVPDQWPAPSSGSIGMGTLTGTIGATKTMKARSVSEGTLGQTPWIGMAVGLTCTALAAIMLG</sequence>
<dbReference type="GO" id="GO:0031505">
    <property type="term" value="P:fungal-type cell wall organization"/>
    <property type="evidence" value="ECO:0007669"/>
    <property type="project" value="InterPro"/>
</dbReference>
<proteinExistence type="predicted"/>
<dbReference type="OrthoDB" id="4349001at2759"/>
<name>A0A443HQ51_BYSSP</name>
<reference evidence="2 3" key="1">
    <citation type="journal article" date="2018" name="Front. Microbiol.">
        <title>Genomic and genetic insights into a cosmopolitan fungus, Paecilomyces variotii (Eurotiales).</title>
        <authorList>
            <person name="Urquhart A.S."/>
            <person name="Mondo S.J."/>
            <person name="Makela M.R."/>
            <person name="Hane J.K."/>
            <person name="Wiebenga A."/>
            <person name="He G."/>
            <person name="Mihaltcheva S."/>
            <person name="Pangilinan J."/>
            <person name="Lipzen A."/>
            <person name="Barry K."/>
            <person name="de Vries R.P."/>
            <person name="Grigoriev I.V."/>
            <person name="Idnurm A."/>
        </authorList>
    </citation>
    <scope>NUCLEOTIDE SEQUENCE [LARGE SCALE GENOMIC DNA]</scope>
    <source>
        <strain evidence="2 3">CBS 101075</strain>
    </source>
</reference>
<gene>
    <name evidence="2" type="ORF">C8Q69DRAFT_310493</name>
</gene>
<evidence type="ECO:0000313" key="3">
    <source>
        <dbReference type="Proteomes" id="UP000283841"/>
    </source>
</evidence>
<accession>A0A443HQ51</accession>
<protein>
    <submittedName>
        <fullName evidence="2">Uncharacterized protein</fullName>
    </submittedName>
</protein>
<dbReference type="EMBL" id="RCNU01000008">
    <property type="protein sequence ID" value="RWQ93945.1"/>
    <property type="molecule type" value="Genomic_DNA"/>
</dbReference>
<dbReference type="RefSeq" id="XP_028483590.1">
    <property type="nucleotide sequence ID" value="XM_028627249.1"/>
</dbReference>
<evidence type="ECO:0000313" key="2">
    <source>
        <dbReference type="EMBL" id="RWQ93945.1"/>
    </source>
</evidence>
<dbReference type="Proteomes" id="UP000283841">
    <property type="component" value="Unassembled WGS sequence"/>
</dbReference>